<dbReference type="InterPro" id="IPR036922">
    <property type="entry name" value="Rieske_2Fe-2S_sf"/>
</dbReference>
<dbReference type="InterPro" id="IPR017941">
    <property type="entry name" value="Rieske_2Fe-2S"/>
</dbReference>
<keyword evidence="11" id="KW-0223">Dioxygenase</keyword>
<keyword evidence="11" id="KW-0560">Oxidoreductase</keyword>
<keyword evidence="12" id="KW-1185">Reference proteome</keyword>
<dbReference type="GO" id="GO:0046872">
    <property type="term" value="F:metal ion binding"/>
    <property type="evidence" value="ECO:0007669"/>
    <property type="project" value="UniProtKB-KW"/>
</dbReference>
<evidence type="ECO:0000313" key="12">
    <source>
        <dbReference type="Proteomes" id="UP000185663"/>
    </source>
</evidence>
<evidence type="ECO:0000313" key="11">
    <source>
        <dbReference type="EMBL" id="SDS61618.1"/>
    </source>
</evidence>
<dbReference type="GO" id="GO:0004497">
    <property type="term" value="F:monooxygenase activity"/>
    <property type="evidence" value="ECO:0007669"/>
    <property type="project" value="UniProtKB-ARBA"/>
</dbReference>
<keyword evidence="6" id="KW-0411">Iron-sulfur</keyword>
<protein>
    <recommendedName>
        <fullName evidence="2">Cytochrome bc1 complex Rieske iron-sulfur subunit</fullName>
    </recommendedName>
    <alternativeName>
        <fullName evidence="8">Cytochrome bc1 reductase complex subunit QcrA</fullName>
    </alternativeName>
</protein>
<dbReference type="Pfam" id="PF00355">
    <property type="entry name" value="Rieske"/>
    <property type="match status" value="1"/>
</dbReference>
<evidence type="ECO:0000256" key="4">
    <source>
        <dbReference type="ARBA" id="ARBA00022723"/>
    </source>
</evidence>
<dbReference type="PROSITE" id="PS51296">
    <property type="entry name" value="RIESKE"/>
    <property type="match status" value="1"/>
</dbReference>
<dbReference type="eggNOG" id="COG2146">
    <property type="taxonomic scope" value="Bacteria"/>
</dbReference>
<keyword evidence="5" id="KW-0408">Iron</keyword>
<dbReference type="GO" id="GO:0016705">
    <property type="term" value="F:oxidoreductase activity, acting on paired donors, with incorporation or reduction of molecular oxygen"/>
    <property type="evidence" value="ECO:0007669"/>
    <property type="project" value="UniProtKB-ARBA"/>
</dbReference>
<comment type="function">
    <text evidence="1">Iron-sulfur subunit of the cytochrome bc1 complex, an essential component of the respiratory electron transport chain required for ATP synthesis. The bc1 complex catalyzes the oxidation of menaquinol and the reduction of cytochrome c in the respiratory chain. The bc1 complex operates through a Q-cycle mechanism that couples electron transfer to generation of the proton gradient that drives ATP synthesis.</text>
</comment>
<dbReference type="GO" id="GO:0051213">
    <property type="term" value="F:dioxygenase activity"/>
    <property type="evidence" value="ECO:0007669"/>
    <property type="project" value="UniProtKB-KW"/>
</dbReference>
<dbReference type="PANTHER" id="PTHR10134">
    <property type="entry name" value="CYTOCHROME B-C1 COMPLEX SUBUNIT RIESKE, MITOCHONDRIAL"/>
    <property type="match status" value="1"/>
</dbReference>
<dbReference type="InterPro" id="IPR014349">
    <property type="entry name" value="Rieske_Fe-S_prot"/>
</dbReference>
<evidence type="ECO:0000256" key="6">
    <source>
        <dbReference type="ARBA" id="ARBA00023014"/>
    </source>
</evidence>
<keyword evidence="3" id="KW-0001">2Fe-2S</keyword>
<dbReference type="PRINTS" id="PR00162">
    <property type="entry name" value="RIESKE"/>
</dbReference>
<evidence type="ECO:0000256" key="8">
    <source>
        <dbReference type="ARBA" id="ARBA00029586"/>
    </source>
</evidence>
<name>A0A1H1TN03_9CELL</name>
<dbReference type="PROSITE" id="PS51318">
    <property type="entry name" value="TAT"/>
    <property type="match status" value="1"/>
</dbReference>
<evidence type="ECO:0000256" key="2">
    <source>
        <dbReference type="ARBA" id="ARBA00015816"/>
    </source>
</evidence>
<keyword evidence="4" id="KW-0479">Metal-binding</keyword>
<dbReference type="GO" id="GO:0051537">
    <property type="term" value="F:2 iron, 2 sulfur cluster binding"/>
    <property type="evidence" value="ECO:0007669"/>
    <property type="project" value="UniProtKB-KW"/>
</dbReference>
<dbReference type="STRING" id="545619.SAMN04489860_1952"/>
<keyword evidence="7" id="KW-1015">Disulfide bond</keyword>
<comment type="cofactor">
    <cofactor evidence="9">
        <name>[2Fe-2S] cluster</name>
        <dbReference type="ChEBI" id="CHEBI:190135"/>
    </cofactor>
</comment>
<evidence type="ECO:0000256" key="7">
    <source>
        <dbReference type="ARBA" id="ARBA00023157"/>
    </source>
</evidence>
<evidence type="ECO:0000256" key="9">
    <source>
        <dbReference type="ARBA" id="ARBA00034078"/>
    </source>
</evidence>
<dbReference type="CDD" id="cd03467">
    <property type="entry name" value="Rieske"/>
    <property type="match status" value="1"/>
</dbReference>
<gene>
    <name evidence="11" type="ORF">SAMN04489860_1952</name>
</gene>
<evidence type="ECO:0000259" key="10">
    <source>
        <dbReference type="PROSITE" id="PS51296"/>
    </source>
</evidence>
<dbReference type="GO" id="GO:0016020">
    <property type="term" value="C:membrane"/>
    <property type="evidence" value="ECO:0007669"/>
    <property type="project" value="InterPro"/>
</dbReference>
<evidence type="ECO:0000256" key="5">
    <source>
        <dbReference type="ARBA" id="ARBA00023004"/>
    </source>
</evidence>
<dbReference type="AlphaFoldDB" id="A0A1H1TN03"/>
<dbReference type="EMBL" id="LT629776">
    <property type="protein sequence ID" value="SDS61618.1"/>
    <property type="molecule type" value="Genomic_DNA"/>
</dbReference>
<proteinExistence type="predicted"/>
<dbReference type="Proteomes" id="UP000185663">
    <property type="component" value="Chromosome I"/>
</dbReference>
<dbReference type="Gene3D" id="2.102.10.10">
    <property type="entry name" value="Rieske [2Fe-2S] iron-sulphur domain"/>
    <property type="match status" value="1"/>
</dbReference>
<sequence>MLEPSLPPNGMICLMTAIASGPSRRSVIVGTGIGACALGLAACGSTGSEPAAVQESADAPLAPVADVPVGGALAVTTVDGLDLLLTQPVEGEFRAFSATCTHQGCTVLPDDGELRCPCHASTFALEDAAVLSGPAPEALASIPVVVESGDVYLG</sequence>
<dbReference type="InterPro" id="IPR006311">
    <property type="entry name" value="TAT_signal"/>
</dbReference>
<accession>A0A1H1TN03</accession>
<organism evidence="11 12">
    <name type="scientific">Paraoerskovia marina</name>
    <dbReference type="NCBI Taxonomy" id="545619"/>
    <lineage>
        <taxon>Bacteria</taxon>
        <taxon>Bacillati</taxon>
        <taxon>Actinomycetota</taxon>
        <taxon>Actinomycetes</taxon>
        <taxon>Micrococcales</taxon>
        <taxon>Cellulomonadaceae</taxon>
        <taxon>Paraoerskovia</taxon>
    </lineage>
</organism>
<dbReference type="SUPFAM" id="SSF50022">
    <property type="entry name" value="ISP domain"/>
    <property type="match status" value="1"/>
</dbReference>
<feature type="domain" description="Rieske" evidence="10">
    <location>
        <begin position="59"/>
        <end position="153"/>
    </location>
</feature>
<evidence type="ECO:0000256" key="3">
    <source>
        <dbReference type="ARBA" id="ARBA00022714"/>
    </source>
</evidence>
<reference evidence="12" key="1">
    <citation type="submission" date="2016-10" db="EMBL/GenBank/DDBJ databases">
        <authorList>
            <person name="Varghese N."/>
            <person name="Submissions S."/>
        </authorList>
    </citation>
    <scope>NUCLEOTIDE SEQUENCE [LARGE SCALE GENOMIC DNA]</scope>
    <source>
        <strain evidence="12">DSM 22126</strain>
    </source>
</reference>
<evidence type="ECO:0000256" key="1">
    <source>
        <dbReference type="ARBA" id="ARBA00002494"/>
    </source>
</evidence>
<dbReference type="InterPro" id="IPR005805">
    <property type="entry name" value="Rieske_Fe-S_prot_C"/>
</dbReference>